<evidence type="ECO:0000313" key="6">
    <source>
        <dbReference type="Proteomes" id="UP001141650"/>
    </source>
</evidence>
<dbReference type="RefSeq" id="WP_083138068.1">
    <property type="nucleotide sequence ID" value="NZ_JACKVH010000012.1"/>
</dbReference>
<reference evidence="4 5" key="1">
    <citation type="submission" date="2017-02" db="EMBL/GenBank/DDBJ databases">
        <title>The new phylogeny of genus Mycobacterium.</title>
        <authorList>
            <person name="Tortoli E."/>
            <person name="Trovato A."/>
            <person name="Cirillo D.M."/>
        </authorList>
    </citation>
    <scope>NUCLEOTIDE SEQUENCE [LARGE SCALE GENOMIC DNA]</scope>
    <source>
        <strain evidence="4 5">DSM 45230</strain>
    </source>
</reference>
<dbReference type="PANTHER" id="PTHR46766:SF1">
    <property type="entry name" value="GLUTAMINE-RICH PROTEIN 2"/>
    <property type="match status" value="1"/>
</dbReference>
<evidence type="ECO:0000256" key="1">
    <source>
        <dbReference type="ARBA" id="ARBA00010652"/>
    </source>
</evidence>
<name>A0AA42BZE4_9MYCO</name>
<dbReference type="Proteomes" id="UP000192319">
    <property type="component" value="Unassembled WGS sequence"/>
</dbReference>
<evidence type="ECO:0000259" key="2">
    <source>
        <dbReference type="Pfam" id="PF00823"/>
    </source>
</evidence>
<dbReference type="InterPro" id="IPR038332">
    <property type="entry name" value="PPE_sf"/>
</dbReference>
<reference evidence="3" key="2">
    <citation type="submission" date="2020-07" db="EMBL/GenBank/DDBJ databases">
        <authorList>
            <person name="Pettersson B.M.F."/>
            <person name="Behra P.R.K."/>
            <person name="Ramesh M."/>
            <person name="Das S."/>
            <person name="Dasgupta S."/>
            <person name="Kirsebom L.A."/>
        </authorList>
    </citation>
    <scope>NUCLEOTIDE SEQUENCE</scope>
    <source>
        <strain evidence="3">CCUG 55640</strain>
    </source>
</reference>
<proteinExistence type="inferred from homology"/>
<dbReference type="EMBL" id="MVHD01000015">
    <property type="protein sequence ID" value="OQZ90755.1"/>
    <property type="molecule type" value="Genomic_DNA"/>
</dbReference>
<dbReference type="AlphaFoldDB" id="A0AA42BZE4"/>
<feature type="domain" description="PPE" evidence="2">
    <location>
        <begin position="2"/>
        <end position="149"/>
    </location>
</feature>
<accession>A0AA42BZE4</accession>
<evidence type="ECO:0000313" key="4">
    <source>
        <dbReference type="EMBL" id="OQZ90755.1"/>
    </source>
</evidence>
<dbReference type="Pfam" id="PF00823">
    <property type="entry name" value="PPE"/>
    <property type="match status" value="1"/>
</dbReference>
<reference evidence="3" key="3">
    <citation type="journal article" date="2022" name="BMC Genomics">
        <title>Comparative genome analysis of mycobacteria focusing on tRNA and non-coding RNA.</title>
        <authorList>
            <person name="Behra P.R.K."/>
            <person name="Pettersson B.M.F."/>
            <person name="Ramesh M."/>
            <person name="Das S."/>
            <person name="Dasgupta S."/>
            <person name="Kirsebom L.A."/>
        </authorList>
    </citation>
    <scope>NUCLEOTIDE SEQUENCE</scope>
    <source>
        <strain evidence="3">CCUG 55640</strain>
    </source>
</reference>
<dbReference type="GO" id="GO:0052572">
    <property type="term" value="P:response to host immune response"/>
    <property type="evidence" value="ECO:0007669"/>
    <property type="project" value="TreeGrafter"/>
</dbReference>
<gene>
    <name evidence="4" type="ORF">BST11_11330</name>
    <name evidence="3" type="ORF">H7K38_13190</name>
</gene>
<dbReference type="PANTHER" id="PTHR46766">
    <property type="entry name" value="GLUTAMINE-RICH PROTEIN 2"/>
    <property type="match status" value="1"/>
</dbReference>
<dbReference type="EMBL" id="JACKVH010000012">
    <property type="protein sequence ID" value="MCV7379602.1"/>
    <property type="molecule type" value="Genomic_DNA"/>
</dbReference>
<dbReference type="InterPro" id="IPR000030">
    <property type="entry name" value="PPE_dom"/>
</dbReference>
<evidence type="ECO:0000313" key="5">
    <source>
        <dbReference type="Proteomes" id="UP000192319"/>
    </source>
</evidence>
<keyword evidence="5" id="KW-1185">Reference proteome</keyword>
<comment type="similarity">
    <text evidence="1">Belongs to the mycobacterial PPE family.</text>
</comment>
<protein>
    <submittedName>
        <fullName evidence="3">PPE domain-containing protein</fullName>
    </submittedName>
</protein>
<dbReference type="Gene3D" id="1.20.1260.20">
    <property type="entry name" value="PPE superfamily"/>
    <property type="match status" value="1"/>
</dbReference>
<sequence length="284" mass="28554">MDFGALPPEVHSARMHSGCGAGSLLAAAEAWDRLAAAVSAAAAKYRDVTTTRQAESHIAWLQATAALAAHTAHQAKATAAAFESARAATVPPQEVVTNRAWRTSLAATNHLGQGAHAIAAAEADYDKMWARDAAAMYGYARAAAAASALSPFTSPAAAAGDGGDQGDGQEIVSTGSELILMLPTALQALSSASPDRFNAALLAMSSSLAELSSLKLGFARGASVPLAVAVTGAARAVWGKRPSIIARFGGAASIAGMAVPRAWEPAPDAVGTSSAAALGRRAGR</sequence>
<comment type="caution">
    <text evidence="3">The sequence shown here is derived from an EMBL/GenBank/DDBJ whole genome shotgun (WGS) entry which is preliminary data.</text>
</comment>
<evidence type="ECO:0000313" key="3">
    <source>
        <dbReference type="EMBL" id="MCV7379602.1"/>
    </source>
</evidence>
<organism evidence="3 6">
    <name type="scientific">Mycobacterium alsense</name>
    <dbReference type="NCBI Taxonomy" id="324058"/>
    <lineage>
        <taxon>Bacteria</taxon>
        <taxon>Bacillati</taxon>
        <taxon>Actinomycetota</taxon>
        <taxon>Actinomycetes</taxon>
        <taxon>Mycobacteriales</taxon>
        <taxon>Mycobacteriaceae</taxon>
        <taxon>Mycobacterium</taxon>
    </lineage>
</organism>
<dbReference type="SUPFAM" id="SSF140459">
    <property type="entry name" value="PE/PPE dimer-like"/>
    <property type="match status" value="1"/>
</dbReference>
<dbReference type="Proteomes" id="UP001141650">
    <property type="component" value="Unassembled WGS sequence"/>
</dbReference>